<evidence type="ECO:0000313" key="33">
    <source>
        <dbReference type="EMBL" id="EIJ42924.1"/>
    </source>
</evidence>
<dbReference type="SUPFAM" id="SSF56601">
    <property type="entry name" value="beta-lactamase/transpeptidase-like"/>
    <property type="match status" value="1"/>
</dbReference>
<dbReference type="InterPro" id="IPR012340">
    <property type="entry name" value="NA-bd_OB-fold"/>
</dbReference>
<dbReference type="GO" id="GO:0006508">
    <property type="term" value="P:proteolysis"/>
    <property type="evidence" value="ECO:0007669"/>
    <property type="project" value="UniProtKB-KW"/>
</dbReference>
<keyword evidence="11" id="KW-0645">Protease</keyword>
<dbReference type="Gene3D" id="2.40.50.140">
    <property type="entry name" value="Nucleic acid-binding proteins"/>
    <property type="match status" value="1"/>
</dbReference>
<dbReference type="GO" id="GO:0008658">
    <property type="term" value="F:penicillin binding"/>
    <property type="evidence" value="ECO:0007669"/>
    <property type="project" value="InterPro"/>
</dbReference>
<keyword evidence="23" id="KW-0961">Cell wall biogenesis/degradation</keyword>
<evidence type="ECO:0000256" key="8">
    <source>
        <dbReference type="ARBA" id="ARBA00022475"/>
    </source>
</evidence>
<dbReference type="InterPro" id="IPR050396">
    <property type="entry name" value="Glycosyltr_51/Transpeptidase"/>
</dbReference>
<dbReference type="GO" id="GO:0008955">
    <property type="term" value="F:peptidoglycan glycosyltransferase activity"/>
    <property type="evidence" value="ECO:0007669"/>
    <property type="project" value="UniProtKB-EC"/>
</dbReference>
<dbReference type="InterPro" id="IPR001460">
    <property type="entry name" value="PCN-bd_Tpept"/>
</dbReference>
<dbReference type="GO" id="GO:0009252">
    <property type="term" value="P:peptidoglycan biosynthetic process"/>
    <property type="evidence" value="ECO:0007669"/>
    <property type="project" value="UniProtKB-UniPathway"/>
</dbReference>
<dbReference type="SUPFAM" id="SSF53955">
    <property type="entry name" value="Lysozyme-like"/>
    <property type="match status" value="1"/>
</dbReference>
<dbReference type="UniPathway" id="UPA00219"/>
<proteinExistence type="inferred from homology"/>
<evidence type="ECO:0000256" key="11">
    <source>
        <dbReference type="ARBA" id="ARBA00022670"/>
    </source>
</evidence>
<dbReference type="InterPro" id="IPR001264">
    <property type="entry name" value="Glyco_trans_51"/>
</dbReference>
<dbReference type="Pfam" id="PF17092">
    <property type="entry name" value="PCB_OB"/>
    <property type="match status" value="1"/>
</dbReference>
<dbReference type="PANTHER" id="PTHR32282:SF27">
    <property type="entry name" value="PENICILLIN-BINDING PROTEIN 1A"/>
    <property type="match status" value="1"/>
</dbReference>
<dbReference type="EC" id="2.4.99.28" evidence="25"/>
<dbReference type="GO" id="GO:0008360">
    <property type="term" value="P:regulation of cell shape"/>
    <property type="evidence" value="ECO:0007669"/>
    <property type="project" value="UniProtKB-KW"/>
</dbReference>
<evidence type="ECO:0000256" key="23">
    <source>
        <dbReference type="ARBA" id="ARBA00023316"/>
    </source>
</evidence>
<evidence type="ECO:0000256" key="27">
    <source>
        <dbReference type="ARBA" id="ARBA00060592"/>
    </source>
</evidence>
<keyword evidence="15" id="KW-0378">Hydrolase</keyword>
<dbReference type="InterPro" id="IPR031376">
    <property type="entry name" value="PCB_OB"/>
</dbReference>
<keyword evidence="12" id="KW-0328">Glycosyltransferase</keyword>
<evidence type="ECO:0000256" key="15">
    <source>
        <dbReference type="ARBA" id="ARBA00022801"/>
    </source>
</evidence>
<comment type="similarity">
    <text evidence="4">In the C-terminal section; belongs to the transpeptidase family.</text>
</comment>
<evidence type="ECO:0000256" key="3">
    <source>
        <dbReference type="ARBA" id="ARBA00004752"/>
    </source>
</evidence>
<evidence type="ECO:0000256" key="1">
    <source>
        <dbReference type="ARBA" id="ARBA00002624"/>
    </source>
</evidence>
<feature type="region of interest" description="Disordered" evidence="28">
    <location>
        <begin position="801"/>
        <end position="858"/>
    </location>
</feature>
<feature type="domain" description="Glycosyl transferase family 51" evidence="31">
    <location>
        <begin position="61"/>
        <end position="236"/>
    </location>
</feature>
<sequence length="858" mass="95267">MIISQFFYKIFRALLVVGLLLATIAVGIGIYLQWYIIDTLPATEHLKDVQLQIPLRVYTNDGKLIAEFGEQRRIPVSKDNLPPMMVKAMLAAEDSRYFEHSGVDIKGLLRAAWVYLKTGEKSQGGSTITMQVARNFLLSPEKSWTRKLKEIFLALQIERELSKEEILTLYLNVIFMGNRAYGAGAAAQIYYGRNLKDLTVAEFAMLAGIPKAPSANNPISNPDRAMQRRNYIINRMLEFSYITADQHKEAMSAPNTAKIYATTLEADAPYIAEMARAFVQSKYGDDADTKGYRVITTINSYLQSKAQTALRNALFDYDERHGYRGAIGREHLPTNPTPEDLNNLLSKYAVQGGMFPSIVLAIKEKSLHIYNNRIGEFDIAWENLAWAGRYIDDNRRGANPKSPKDIANKGDVIMVRPIKQLVNPENTTMDEDGNEEVQAPTSDDLSTLNDPSVKWRLSSVPQIEGALISIKPNNGAIIALAGGFDFNQSKFNRVTQALRQPGSNFKPFIYSAALDKGFSAASIINDAPKTYQTGTTTWRPENYSHKFYGPTSLRTALTHSRNMVSIRLLEEIGVGYAIDYVSKFGFKKERIPYNLTTALGTGEVTPLELVTGYAILANGGYKIEPHFIARIEDSAGNIIFEANPATVCYDCDMSKPIEPTKVFTNLPTALPAETTVTALVPTATNQPKTPLSAELVLRPQNAWIMTSMLKDVVRYGTAKRALKLNRNDIAGKTGTTNGPNDAWFSGYTPDVATTTWVGFDQPRSLGSKETGGRAALPMWMEFMEEALKQYKERTLPKPDGLITVRIDPNTGLRATGDNPNGKMEEFSSESVPTRYAPTYKETTDTSQGQSGNPLEPLF</sequence>
<protein>
    <recommendedName>
        <fullName evidence="7">Penicillin-binding protein 1A</fullName>
        <ecNumber evidence="25">2.4.99.28</ecNumber>
        <ecNumber evidence="6">3.4.16.4</ecNumber>
    </recommendedName>
</protein>
<keyword evidence="16" id="KW-0133">Cell shape</keyword>
<evidence type="ECO:0000256" key="21">
    <source>
        <dbReference type="ARBA" id="ARBA00023251"/>
    </source>
</evidence>
<evidence type="ECO:0000256" key="5">
    <source>
        <dbReference type="ARBA" id="ARBA00007739"/>
    </source>
</evidence>
<evidence type="ECO:0000259" key="30">
    <source>
        <dbReference type="Pfam" id="PF00905"/>
    </source>
</evidence>
<keyword evidence="10" id="KW-0121">Carboxypeptidase</keyword>
<comment type="function">
    <text evidence="1">Cell wall formation. Synthesis of cross-linked peptidoglycan from the lipid intermediates. The enzyme has a penicillin-insensitive transglycosylase N-terminal domain (formation of linear glycan strands) and a penicillin-sensitive transpeptidase C-terminal domain (cross-linking of the peptide subunits).</text>
</comment>
<feature type="domain" description="Penicillin-binding protein transpeptidase" evidence="30">
    <location>
        <begin position="469"/>
        <end position="757"/>
    </location>
</feature>
<keyword evidence="19 29" id="KW-1133">Transmembrane helix</keyword>
<evidence type="ECO:0000256" key="22">
    <source>
        <dbReference type="ARBA" id="ARBA00023268"/>
    </source>
</evidence>
<keyword evidence="9" id="KW-0997">Cell inner membrane</keyword>
<evidence type="ECO:0000256" key="26">
    <source>
        <dbReference type="ARBA" id="ARBA00049902"/>
    </source>
</evidence>
<dbReference type="EMBL" id="JH600070">
    <property type="protein sequence ID" value="EIJ42924.1"/>
    <property type="molecule type" value="Genomic_DNA"/>
</dbReference>
<evidence type="ECO:0000256" key="29">
    <source>
        <dbReference type="SAM" id="Phobius"/>
    </source>
</evidence>
<accession>I3CH31</accession>
<feature type="domain" description="Penicillin-binding protein OB-like" evidence="32">
    <location>
        <begin position="323"/>
        <end position="463"/>
    </location>
</feature>
<evidence type="ECO:0000256" key="4">
    <source>
        <dbReference type="ARBA" id="ARBA00007090"/>
    </source>
</evidence>
<dbReference type="GO" id="GO:0046677">
    <property type="term" value="P:response to antibiotic"/>
    <property type="evidence" value="ECO:0007669"/>
    <property type="project" value="UniProtKB-KW"/>
</dbReference>
<dbReference type="Pfam" id="PF00905">
    <property type="entry name" value="Transpeptidase"/>
    <property type="match status" value="1"/>
</dbReference>
<evidence type="ECO:0000256" key="18">
    <source>
        <dbReference type="ARBA" id="ARBA00022984"/>
    </source>
</evidence>
<keyword evidence="13" id="KW-0808">Transferase</keyword>
<evidence type="ECO:0000256" key="2">
    <source>
        <dbReference type="ARBA" id="ARBA00004249"/>
    </source>
</evidence>
<dbReference type="STRING" id="395493.BegalDRAFT_2059"/>
<evidence type="ECO:0000256" key="25">
    <source>
        <dbReference type="ARBA" id="ARBA00044770"/>
    </source>
</evidence>
<dbReference type="HOGENOM" id="CLU_006354_2_4_6"/>
<evidence type="ECO:0000256" key="12">
    <source>
        <dbReference type="ARBA" id="ARBA00022676"/>
    </source>
</evidence>
<dbReference type="Pfam" id="PF00912">
    <property type="entry name" value="Transgly"/>
    <property type="match status" value="1"/>
</dbReference>
<reference evidence="33 34" key="1">
    <citation type="submission" date="2011-11" db="EMBL/GenBank/DDBJ databases">
        <title>Improved High-Quality Draft sequence of Beggiatoa alba B18lD.</title>
        <authorList>
            <consortium name="US DOE Joint Genome Institute"/>
            <person name="Lucas S."/>
            <person name="Han J."/>
            <person name="Lapidus A."/>
            <person name="Cheng J.-F."/>
            <person name="Goodwin L."/>
            <person name="Pitluck S."/>
            <person name="Peters L."/>
            <person name="Mikhailova N."/>
            <person name="Held B."/>
            <person name="Detter J.C."/>
            <person name="Han C."/>
            <person name="Tapia R."/>
            <person name="Land M."/>
            <person name="Hauser L."/>
            <person name="Kyrpides N."/>
            <person name="Ivanova N."/>
            <person name="Pagani I."/>
            <person name="Samuel K."/>
            <person name="Teske A."/>
            <person name="Mueller J."/>
            <person name="Woyke T."/>
        </authorList>
    </citation>
    <scope>NUCLEOTIDE SEQUENCE [LARGE SCALE GENOMIC DNA]</scope>
    <source>
        <strain evidence="33 34">B18LD</strain>
    </source>
</reference>
<evidence type="ECO:0000256" key="16">
    <source>
        <dbReference type="ARBA" id="ARBA00022960"/>
    </source>
</evidence>
<evidence type="ECO:0000256" key="20">
    <source>
        <dbReference type="ARBA" id="ARBA00023136"/>
    </source>
</evidence>
<dbReference type="Gene3D" id="3.40.710.10">
    <property type="entry name" value="DD-peptidase/beta-lactamase superfamily"/>
    <property type="match status" value="2"/>
</dbReference>
<dbReference type="FunFam" id="1.10.3810.10:FF:000003">
    <property type="entry name" value="Penicillin-binding protein 1a"/>
    <property type="match status" value="1"/>
</dbReference>
<dbReference type="GO" id="GO:0030288">
    <property type="term" value="C:outer membrane-bounded periplasmic space"/>
    <property type="evidence" value="ECO:0007669"/>
    <property type="project" value="TreeGrafter"/>
</dbReference>
<dbReference type="InterPro" id="IPR036950">
    <property type="entry name" value="PBP_transglycosylase"/>
</dbReference>
<dbReference type="InterPro" id="IPR023346">
    <property type="entry name" value="Lysozyme-like_dom_sf"/>
</dbReference>
<evidence type="ECO:0000256" key="28">
    <source>
        <dbReference type="SAM" id="MobiDB-lite"/>
    </source>
</evidence>
<keyword evidence="22" id="KW-0511">Multifunctional enzyme</keyword>
<feature type="transmembrane region" description="Helical" evidence="29">
    <location>
        <begin position="12"/>
        <end position="36"/>
    </location>
</feature>
<evidence type="ECO:0000259" key="32">
    <source>
        <dbReference type="Pfam" id="PF17092"/>
    </source>
</evidence>
<keyword evidence="18" id="KW-0573">Peptidoglycan synthesis</keyword>
<dbReference type="PANTHER" id="PTHR32282">
    <property type="entry name" value="BINDING PROTEIN TRANSPEPTIDASE, PUTATIVE-RELATED"/>
    <property type="match status" value="1"/>
</dbReference>
<evidence type="ECO:0000256" key="17">
    <source>
        <dbReference type="ARBA" id="ARBA00022968"/>
    </source>
</evidence>
<dbReference type="GO" id="GO:0071555">
    <property type="term" value="P:cell wall organization"/>
    <property type="evidence" value="ECO:0007669"/>
    <property type="project" value="UniProtKB-KW"/>
</dbReference>
<evidence type="ECO:0000256" key="13">
    <source>
        <dbReference type="ARBA" id="ARBA00022679"/>
    </source>
</evidence>
<evidence type="ECO:0000259" key="31">
    <source>
        <dbReference type="Pfam" id="PF00912"/>
    </source>
</evidence>
<evidence type="ECO:0000256" key="19">
    <source>
        <dbReference type="ARBA" id="ARBA00022989"/>
    </source>
</evidence>
<evidence type="ECO:0000256" key="14">
    <source>
        <dbReference type="ARBA" id="ARBA00022692"/>
    </source>
</evidence>
<keyword evidence="21" id="KW-0046">Antibiotic resistance</keyword>
<keyword evidence="34" id="KW-1185">Reference proteome</keyword>
<organism evidence="33 34">
    <name type="scientific">Beggiatoa alba B18LD</name>
    <dbReference type="NCBI Taxonomy" id="395493"/>
    <lineage>
        <taxon>Bacteria</taxon>
        <taxon>Pseudomonadati</taxon>
        <taxon>Pseudomonadota</taxon>
        <taxon>Gammaproteobacteria</taxon>
        <taxon>Thiotrichales</taxon>
        <taxon>Thiotrichaceae</taxon>
        <taxon>Beggiatoa</taxon>
    </lineage>
</organism>
<evidence type="ECO:0000256" key="24">
    <source>
        <dbReference type="ARBA" id="ARBA00034000"/>
    </source>
</evidence>
<dbReference type="GO" id="GO:0005886">
    <property type="term" value="C:plasma membrane"/>
    <property type="evidence" value="ECO:0007669"/>
    <property type="project" value="UniProtKB-SubCell"/>
</dbReference>
<comment type="subcellular location">
    <subcellularLocation>
        <location evidence="2">Cell inner membrane</location>
        <topology evidence="2">Single-pass type II membrane protein</topology>
    </subcellularLocation>
</comment>
<dbReference type="EC" id="3.4.16.4" evidence="6"/>
<keyword evidence="17" id="KW-0735">Signal-anchor</keyword>
<dbReference type="InterPro" id="IPR012338">
    <property type="entry name" value="Beta-lactam/transpept-like"/>
</dbReference>
<name>I3CH31_9GAMM</name>
<keyword evidence="8" id="KW-1003">Cell membrane</keyword>
<comment type="pathway">
    <text evidence="27">Glycan biosynthesis.</text>
</comment>
<evidence type="ECO:0000256" key="7">
    <source>
        <dbReference type="ARBA" id="ARBA00018638"/>
    </source>
</evidence>
<dbReference type="GO" id="GO:0009002">
    <property type="term" value="F:serine-type D-Ala-D-Ala carboxypeptidase activity"/>
    <property type="evidence" value="ECO:0007669"/>
    <property type="project" value="UniProtKB-EC"/>
</dbReference>
<dbReference type="NCBIfam" id="TIGR02074">
    <property type="entry name" value="PBP_1a_fam"/>
    <property type="match status" value="1"/>
</dbReference>
<comment type="similarity">
    <text evidence="5">In the N-terminal section; belongs to the glycosyltransferase 51 family.</text>
</comment>
<gene>
    <name evidence="33" type="ORF">BegalDRAFT_2059</name>
</gene>
<keyword evidence="20 29" id="KW-0472">Membrane</keyword>
<comment type="catalytic activity">
    <reaction evidence="26">
        <text>[GlcNAc-(1-&gt;4)-Mur2Ac(oyl-L-Ala-gamma-D-Glu-L-Lys-D-Ala-D-Ala)](n)-di-trans,octa-cis-undecaprenyl diphosphate + beta-D-GlcNAc-(1-&gt;4)-Mur2Ac(oyl-L-Ala-gamma-D-Glu-L-Lys-D-Ala-D-Ala)-di-trans,octa-cis-undecaprenyl diphosphate = [GlcNAc-(1-&gt;4)-Mur2Ac(oyl-L-Ala-gamma-D-Glu-L-Lys-D-Ala-D-Ala)](n+1)-di-trans,octa-cis-undecaprenyl diphosphate + di-trans,octa-cis-undecaprenyl diphosphate + H(+)</text>
        <dbReference type="Rhea" id="RHEA:23708"/>
        <dbReference type="Rhea" id="RHEA-COMP:9602"/>
        <dbReference type="Rhea" id="RHEA-COMP:9603"/>
        <dbReference type="ChEBI" id="CHEBI:15378"/>
        <dbReference type="ChEBI" id="CHEBI:58405"/>
        <dbReference type="ChEBI" id="CHEBI:60033"/>
        <dbReference type="ChEBI" id="CHEBI:78435"/>
        <dbReference type="EC" id="2.4.99.28"/>
    </reaction>
</comment>
<dbReference type="Proteomes" id="UP000005744">
    <property type="component" value="Unassembled WGS sequence"/>
</dbReference>
<dbReference type="Gene3D" id="1.10.3810.10">
    <property type="entry name" value="Biosynthetic peptidoglycan transglycosylase-like"/>
    <property type="match status" value="1"/>
</dbReference>
<comment type="catalytic activity">
    <reaction evidence="24">
        <text>Preferential cleavage: (Ac)2-L-Lys-D-Ala-|-D-Ala. Also transpeptidation of peptidyl-alanyl moieties that are N-acyl substituents of D-alanine.</text>
        <dbReference type="EC" id="3.4.16.4"/>
    </reaction>
</comment>
<dbReference type="AlphaFoldDB" id="I3CH31"/>
<evidence type="ECO:0000256" key="6">
    <source>
        <dbReference type="ARBA" id="ARBA00012448"/>
    </source>
</evidence>
<evidence type="ECO:0000313" key="34">
    <source>
        <dbReference type="Proteomes" id="UP000005744"/>
    </source>
</evidence>
<comment type="pathway">
    <text evidence="3">Cell wall biogenesis; peptidoglycan biosynthesis.</text>
</comment>
<evidence type="ECO:0000256" key="10">
    <source>
        <dbReference type="ARBA" id="ARBA00022645"/>
    </source>
</evidence>
<feature type="region of interest" description="Disordered" evidence="28">
    <location>
        <begin position="425"/>
        <end position="446"/>
    </location>
</feature>
<keyword evidence="14 29" id="KW-0812">Transmembrane</keyword>
<evidence type="ECO:0000256" key="9">
    <source>
        <dbReference type="ARBA" id="ARBA00022519"/>
    </source>
</evidence>
<dbReference type="eggNOG" id="COG5009">
    <property type="taxonomic scope" value="Bacteria"/>
</dbReference>